<name>A0AC35UGL3_9BILA</name>
<dbReference type="WBParaSite" id="RSKR_0001172200.1">
    <property type="protein sequence ID" value="RSKR_0001172200.1"/>
    <property type="gene ID" value="RSKR_0001172200"/>
</dbReference>
<proteinExistence type="predicted"/>
<protein>
    <submittedName>
        <fullName evidence="2">Receptor expression-enhancing protein</fullName>
    </submittedName>
</protein>
<reference evidence="2" key="1">
    <citation type="submission" date="2016-11" db="UniProtKB">
        <authorList>
            <consortium name="WormBaseParasite"/>
        </authorList>
    </citation>
    <scope>IDENTIFICATION</scope>
    <source>
        <strain evidence="2">KR3021</strain>
    </source>
</reference>
<dbReference type="Proteomes" id="UP000095286">
    <property type="component" value="Unplaced"/>
</dbReference>
<evidence type="ECO:0000313" key="2">
    <source>
        <dbReference type="WBParaSite" id="RSKR_0001172200.1"/>
    </source>
</evidence>
<accession>A0AC35UGL3</accession>
<sequence length="209" mass="22648">MADSPPSAPGSVLTANVTTPAAPGGPQQGPPPTTTSQQGPPSATPSQDGGEIDLVNLPTELNAIIYGIQDPNTAMFFKKFEESTGAKREHLVYGIGGLLSLYLIVGSAASLVCNLIGSLYPAYRSVTAVKSVDKEDDTQWLIYWCVFSAFSLVDFFAESLFSWFPIYWLLKALFLLYLSMPRTKGALKLYNKVIEPLYNKINATVMGRA</sequence>
<organism evidence="1 2">
    <name type="scientific">Rhabditophanes sp. KR3021</name>
    <dbReference type="NCBI Taxonomy" id="114890"/>
    <lineage>
        <taxon>Eukaryota</taxon>
        <taxon>Metazoa</taxon>
        <taxon>Ecdysozoa</taxon>
        <taxon>Nematoda</taxon>
        <taxon>Chromadorea</taxon>
        <taxon>Rhabditida</taxon>
        <taxon>Tylenchina</taxon>
        <taxon>Panagrolaimomorpha</taxon>
        <taxon>Strongyloidoidea</taxon>
        <taxon>Alloionematidae</taxon>
        <taxon>Rhabditophanes</taxon>
    </lineage>
</organism>
<evidence type="ECO:0000313" key="1">
    <source>
        <dbReference type="Proteomes" id="UP000095286"/>
    </source>
</evidence>